<comment type="caution">
    <text evidence="8">The sequence shown here is derived from an EMBL/GenBank/DDBJ whole genome shotgun (WGS) entry which is preliminary data.</text>
</comment>
<evidence type="ECO:0000313" key="9">
    <source>
        <dbReference type="Proteomes" id="UP000680865"/>
    </source>
</evidence>
<evidence type="ECO:0000259" key="7">
    <source>
        <dbReference type="PROSITE" id="PS52029"/>
    </source>
</evidence>
<dbReference type="GO" id="GO:0071972">
    <property type="term" value="F:peptidoglycan L,D-transpeptidase activity"/>
    <property type="evidence" value="ECO:0007669"/>
    <property type="project" value="TreeGrafter"/>
</dbReference>
<keyword evidence="3 6" id="KW-0133">Cell shape</keyword>
<evidence type="ECO:0000256" key="3">
    <source>
        <dbReference type="ARBA" id="ARBA00022960"/>
    </source>
</evidence>
<evidence type="ECO:0000256" key="5">
    <source>
        <dbReference type="ARBA" id="ARBA00023316"/>
    </source>
</evidence>
<dbReference type="CDD" id="cd16913">
    <property type="entry name" value="YkuD_like"/>
    <property type="match status" value="1"/>
</dbReference>
<feature type="active site" description="Nucleophile" evidence="6">
    <location>
        <position position="261"/>
    </location>
</feature>
<dbReference type="InterPro" id="IPR038063">
    <property type="entry name" value="Transpep_catalytic_dom"/>
</dbReference>
<proteinExistence type="predicted"/>
<dbReference type="PANTHER" id="PTHR30582">
    <property type="entry name" value="L,D-TRANSPEPTIDASE"/>
    <property type="match status" value="1"/>
</dbReference>
<keyword evidence="5 6" id="KW-0961">Cell wall biogenesis/degradation</keyword>
<dbReference type="SUPFAM" id="SSF141523">
    <property type="entry name" value="L,D-transpeptidase catalytic domain-like"/>
    <property type="match status" value="1"/>
</dbReference>
<dbReference type="InterPro" id="IPR050979">
    <property type="entry name" value="LD-transpeptidase"/>
</dbReference>
<sequence length="286" mass="30093">MPDFPRARVAACGGLVAFVLIIGAGALAINRAAGRDGVMAQADPVVTPQAAVVRTVPPLRAAPAPAGLPKIDYWGAAAGFPADRAASSVQTVLEGLSPDRNLVVYDAEGGRPRAVLPPKISGMPVVVPIVERANGWVGVLLPTLNRRVGWIPDGGWTPSALRDQLIMKLSTHRLTWLRDGVRQAEWKVATGTERTPTPLGRTFVLGRTGTDGAAYAQLDALVLGSIPEHPAALAPSLRDGHTAIHAWYRPSALGRSTSNGCIRMSPAAQRTVLQQVKPGVVVHVIN</sequence>
<dbReference type="Gene3D" id="2.40.440.10">
    <property type="entry name" value="L,D-transpeptidase catalytic domain-like"/>
    <property type="match status" value="1"/>
</dbReference>
<reference evidence="8" key="1">
    <citation type="submission" date="2021-03" db="EMBL/GenBank/DDBJ databases">
        <title>Whole genome shotgun sequence of Actinoplanes consettensis NBRC 14913.</title>
        <authorList>
            <person name="Komaki H."/>
            <person name="Tamura T."/>
        </authorList>
    </citation>
    <scope>NUCLEOTIDE SEQUENCE</scope>
    <source>
        <strain evidence="8">NBRC 14913</strain>
    </source>
</reference>
<dbReference type="GO" id="GO:0071555">
    <property type="term" value="P:cell wall organization"/>
    <property type="evidence" value="ECO:0007669"/>
    <property type="project" value="UniProtKB-UniRule"/>
</dbReference>
<dbReference type="Pfam" id="PF03734">
    <property type="entry name" value="YkuD"/>
    <property type="match status" value="1"/>
</dbReference>
<dbReference type="RefSeq" id="WP_244876196.1">
    <property type="nucleotide sequence ID" value="NZ_BAAATW010000002.1"/>
</dbReference>
<evidence type="ECO:0000256" key="2">
    <source>
        <dbReference type="ARBA" id="ARBA00022679"/>
    </source>
</evidence>
<evidence type="ECO:0000256" key="6">
    <source>
        <dbReference type="PROSITE-ProRule" id="PRU01373"/>
    </source>
</evidence>
<dbReference type="GO" id="GO:0008360">
    <property type="term" value="P:regulation of cell shape"/>
    <property type="evidence" value="ECO:0007669"/>
    <property type="project" value="UniProtKB-UniRule"/>
</dbReference>
<evidence type="ECO:0000313" key="8">
    <source>
        <dbReference type="EMBL" id="GIM75354.1"/>
    </source>
</evidence>
<evidence type="ECO:0000256" key="4">
    <source>
        <dbReference type="ARBA" id="ARBA00022984"/>
    </source>
</evidence>
<dbReference type="InterPro" id="IPR005490">
    <property type="entry name" value="LD_TPept_cat_dom"/>
</dbReference>
<dbReference type="PROSITE" id="PS52029">
    <property type="entry name" value="LD_TPASE"/>
    <property type="match status" value="1"/>
</dbReference>
<feature type="active site" description="Proton donor/acceptor" evidence="6">
    <location>
        <position position="245"/>
    </location>
</feature>
<dbReference type="GO" id="GO:0016740">
    <property type="term" value="F:transferase activity"/>
    <property type="evidence" value="ECO:0007669"/>
    <property type="project" value="UniProtKB-KW"/>
</dbReference>
<accession>A0A919VQW0</accession>
<keyword evidence="4 6" id="KW-0573">Peptidoglycan synthesis</keyword>
<keyword evidence="9" id="KW-1185">Reference proteome</keyword>
<organism evidence="8 9">
    <name type="scientific">Winogradskya consettensis</name>
    <dbReference type="NCBI Taxonomy" id="113560"/>
    <lineage>
        <taxon>Bacteria</taxon>
        <taxon>Bacillati</taxon>
        <taxon>Actinomycetota</taxon>
        <taxon>Actinomycetes</taxon>
        <taxon>Micromonosporales</taxon>
        <taxon>Micromonosporaceae</taxon>
        <taxon>Winogradskya</taxon>
    </lineage>
</organism>
<evidence type="ECO:0000256" key="1">
    <source>
        <dbReference type="ARBA" id="ARBA00004752"/>
    </source>
</evidence>
<feature type="domain" description="L,D-TPase catalytic" evidence="7">
    <location>
        <begin position="163"/>
        <end position="285"/>
    </location>
</feature>
<dbReference type="Proteomes" id="UP000680865">
    <property type="component" value="Unassembled WGS sequence"/>
</dbReference>
<comment type="pathway">
    <text evidence="1 6">Cell wall biogenesis; peptidoglycan biosynthesis.</text>
</comment>
<name>A0A919VQW0_9ACTN</name>
<dbReference type="GO" id="GO:0005576">
    <property type="term" value="C:extracellular region"/>
    <property type="evidence" value="ECO:0007669"/>
    <property type="project" value="TreeGrafter"/>
</dbReference>
<protein>
    <recommendedName>
        <fullName evidence="7">L,D-TPase catalytic domain-containing protein</fullName>
    </recommendedName>
</protein>
<dbReference type="GO" id="GO:0018104">
    <property type="term" value="P:peptidoglycan-protein cross-linking"/>
    <property type="evidence" value="ECO:0007669"/>
    <property type="project" value="TreeGrafter"/>
</dbReference>
<dbReference type="EMBL" id="BOQP01000023">
    <property type="protein sequence ID" value="GIM75354.1"/>
    <property type="molecule type" value="Genomic_DNA"/>
</dbReference>
<gene>
    <name evidence="8" type="ORF">Aco04nite_44920</name>
</gene>
<dbReference type="AlphaFoldDB" id="A0A919VQW0"/>
<keyword evidence="2" id="KW-0808">Transferase</keyword>